<name>A0ABR5VAR1_9CORY</name>
<keyword evidence="2" id="KW-1185">Reference proteome</keyword>
<evidence type="ECO:0000313" key="1">
    <source>
        <dbReference type="EMBL" id="KXU18714.1"/>
    </source>
</evidence>
<organism evidence="1 2">
    <name type="scientific">Corynebacterium simulans</name>
    <dbReference type="NCBI Taxonomy" id="146827"/>
    <lineage>
        <taxon>Bacteria</taxon>
        <taxon>Bacillati</taxon>
        <taxon>Actinomycetota</taxon>
        <taxon>Actinomycetes</taxon>
        <taxon>Mycobacteriales</taxon>
        <taxon>Corynebacteriaceae</taxon>
        <taxon>Corynebacterium</taxon>
    </lineage>
</organism>
<dbReference type="EMBL" id="LTEB01000017">
    <property type="protein sequence ID" value="KXU18714.1"/>
    <property type="molecule type" value="Genomic_DNA"/>
</dbReference>
<dbReference type="RefSeq" id="WP_061921049.1">
    <property type="nucleotide sequence ID" value="NZ_LTEB01000017.1"/>
</dbReference>
<dbReference type="Proteomes" id="UP000070339">
    <property type="component" value="Unassembled WGS sequence"/>
</dbReference>
<evidence type="ECO:0008006" key="3">
    <source>
        <dbReference type="Google" id="ProtNLM"/>
    </source>
</evidence>
<protein>
    <recommendedName>
        <fullName evidence="3">Bacteriocin biosynthesis cyclodehydratase domain protein</fullName>
    </recommendedName>
</protein>
<comment type="caution">
    <text evidence="1">The sequence shown here is derived from an EMBL/GenBank/DDBJ whole genome shotgun (WGS) entry which is preliminary data.</text>
</comment>
<gene>
    <name evidence="1" type="ORF">WM41_0678</name>
</gene>
<sequence length="287" mass="31764">MPVASQEQSTTAYMLAPGVSILEREPGVIQFGMDATRVGVVEVESEIIASLSRLHQPITRDSIQRLLTRAGMEETAASSLIEDLICYNILWPEPARSCVVVLGKSPLAEAIRTAASQDGFVLRKQLEQENTYSYIKAVSPHFPVVAVDFLDKPVELAEALRKCKGDFLPVSMFDARGVIGPLRTAGRGPCPMCSHLHRIDGDEQWHNVVAQLDAADAKADEVIIKAIAMQTMIFLRRLAGRPSPPGAKSSRVMQGELLEVDPYGHNQYRLVLEHPKCPYCFERSQRR</sequence>
<accession>A0ABR5VAR1</accession>
<dbReference type="Gene3D" id="3.40.50.720">
    <property type="entry name" value="NAD(P)-binding Rossmann-like Domain"/>
    <property type="match status" value="1"/>
</dbReference>
<proteinExistence type="predicted"/>
<reference evidence="1 2" key="1">
    <citation type="journal article" date="2016" name="Int. J. Syst. Evol. Microbiol.">
        <title>Resolving the Complexity of Human Skin Metagenomes Using Single-Molecule Sequencing.</title>
        <authorList>
            <consortium name="NISC Comparative Sequencing Program"/>
            <person name="Tsai Y.C."/>
            <person name="Conlan S."/>
            <person name="Deming C."/>
            <person name="Segre J.A."/>
            <person name="Kong H.H."/>
            <person name="Korlach J."/>
            <person name="Oh J."/>
        </authorList>
    </citation>
    <scope>NUCLEOTIDE SEQUENCE [LARGE SCALE GENOMIC DNA]</scope>
    <source>
        <strain evidence="1 2">1B08</strain>
    </source>
</reference>
<evidence type="ECO:0000313" key="2">
    <source>
        <dbReference type="Proteomes" id="UP000070339"/>
    </source>
</evidence>